<proteinExistence type="predicted"/>
<accession>A0A7C2P6M7</accession>
<comment type="caution">
    <text evidence="2">The sequence shown here is derived from an EMBL/GenBank/DDBJ whole genome shotgun (WGS) entry which is preliminary data.</text>
</comment>
<dbReference type="Gene3D" id="4.10.1150.10">
    <property type="entry name" value="AF2212/PG0164-like"/>
    <property type="match status" value="1"/>
</dbReference>
<dbReference type="InterPro" id="IPR024069">
    <property type="entry name" value="AF2212-like_dom_sf"/>
</dbReference>
<dbReference type="SUPFAM" id="SSF141694">
    <property type="entry name" value="AF2212/PG0164-like"/>
    <property type="match status" value="1"/>
</dbReference>
<evidence type="ECO:0000256" key="1">
    <source>
        <dbReference type="SAM" id="MobiDB-lite"/>
    </source>
</evidence>
<organism evidence="2">
    <name type="scientific">Schlesneria paludicola</name>
    <dbReference type="NCBI Taxonomy" id="360056"/>
    <lineage>
        <taxon>Bacteria</taxon>
        <taxon>Pseudomonadati</taxon>
        <taxon>Planctomycetota</taxon>
        <taxon>Planctomycetia</taxon>
        <taxon>Planctomycetales</taxon>
        <taxon>Planctomycetaceae</taxon>
        <taxon>Schlesneria</taxon>
    </lineage>
</organism>
<reference evidence="2" key="1">
    <citation type="journal article" date="2020" name="mSystems">
        <title>Genome- and Community-Level Interaction Insights into Carbon Utilization and Element Cycling Functions of Hydrothermarchaeota in Hydrothermal Sediment.</title>
        <authorList>
            <person name="Zhou Z."/>
            <person name="Liu Y."/>
            <person name="Xu W."/>
            <person name="Pan J."/>
            <person name="Luo Z.H."/>
            <person name="Li M."/>
        </authorList>
    </citation>
    <scope>NUCLEOTIDE SEQUENCE [LARGE SCALE GENOMIC DNA]</scope>
    <source>
        <strain evidence="2">SpSt-339</strain>
    </source>
</reference>
<dbReference type="InterPro" id="IPR008203">
    <property type="entry name" value="AF2212-like"/>
</dbReference>
<sequence>MRVEEAPMTTTVEAIYENGLLRPLTALPLKEHQRVTVTVAERQFDKEAMLAWLKQAAASREKMREKHGFLPDSTLSIREDRDRDI</sequence>
<dbReference type="AlphaFoldDB" id="A0A7C2P6M7"/>
<feature type="region of interest" description="Disordered" evidence="1">
    <location>
        <begin position="63"/>
        <end position="85"/>
    </location>
</feature>
<gene>
    <name evidence="2" type="ORF">ENQ76_11490</name>
</gene>
<evidence type="ECO:0000313" key="2">
    <source>
        <dbReference type="EMBL" id="HEN16075.1"/>
    </source>
</evidence>
<dbReference type="EMBL" id="DSOK01000319">
    <property type="protein sequence ID" value="HEN16075.1"/>
    <property type="molecule type" value="Genomic_DNA"/>
</dbReference>
<dbReference type="Pfam" id="PF01954">
    <property type="entry name" value="AF2212-like"/>
    <property type="match status" value="1"/>
</dbReference>
<name>A0A7C2P6M7_9PLAN</name>
<protein>
    <submittedName>
        <fullName evidence="2">DUF104 domain-containing protein</fullName>
    </submittedName>
</protein>